<name>A0ABU9BY68_9BURK</name>
<dbReference type="RefSeq" id="WP_341429366.1">
    <property type="nucleotide sequence ID" value="NZ_JBBUTG010000041.1"/>
</dbReference>
<dbReference type="Proteomes" id="UP001371218">
    <property type="component" value="Unassembled WGS sequence"/>
</dbReference>
<comment type="caution">
    <text evidence="1">The sequence shown here is derived from an EMBL/GenBank/DDBJ whole genome shotgun (WGS) entry which is preliminary data.</text>
</comment>
<reference evidence="1 2" key="1">
    <citation type="submission" date="2024-04" db="EMBL/GenBank/DDBJ databases">
        <title>Novel species of the genus Ideonella isolated from streams.</title>
        <authorList>
            <person name="Lu H."/>
        </authorList>
    </citation>
    <scope>NUCLEOTIDE SEQUENCE [LARGE SCALE GENOMIC DNA]</scope>
    <source>
        <strain evidence="1 2">DXS29W</strain>
    </source>
</reference>
<sequence length="98" mass="10838">MSEVEKVKCETHGWQEESFVCQHIAGTLLSGVSVGFHWSAGSVAKHPDAWCSVCEEARVQAGGEWTSEVEEQLNIKLLCSACYEHAKSIWSNGRKVTQ</sequence>
<organism evidence="1 2">
    <name type="scientific">Ideonella lacteola</name>
    <dbReference type="NCBI Taxonomy" id="2984193"/>
    <lineage>
        <taxon>Bacteria</taxon>
        <taxon>Pseudomonadati</taxon>
        <taxon>Pseudomonadota</taxon>
        <taxon>Betaproteobacteria</taxon>
        <taxon>Burkholderiales</taxon>
        <taxon>Sphaerotilaceae</taxon>
        <taxon>Ideonella</taxon>
    </lineage>
</organism>
<evidence type="ECO:0000313" key="2">
    <source>
        <dbReference type="Proteomes" id="UP001371218"/>
    </source>
</evidence>
<proteinExistence type="predicted"/>
<keyword evidence="2" id="KW-1185">Reference proteome</keyword>
<gene>
    <name evidence="1" type="ORF">AACH06_29300</name>
</gene>
<protein>
    <submittedName>
        <fullName evidence="1">Uncharacterized protein</fullName>
    </submittedName>
</protein>
<accession>A0ABU9BY68</accession>
<dbReference type="EMBL" id="JBBUTG010000041">
    <property type="protein sequence ID" value="MEK8034932.1"/>
    <property type="molecule type" value="Genomic_DNA"/>
</dbReference>
<evidence type="ECO:0000313" key="1">
    <source>
        <dbReference type="EMBL" id="MEK8034932.1"/>
    </source>
</evidence>